<dbReference type="Proteomes" id="UP000441754">
    <property type="component" value="Unassembled WGS sequence"/>
</dbReference>
<gene>
    <name evidence="2" type="ORF">GJJ30_28850</name>
</gene>
<feature type="chain" id="PRO_5029581433" evidence="1">
    <location>
        <begin position="19"/>
        <end position="143"/>
    </location>
</feature>
<dbReference type="RefSeq" id="WP_154178621.1">
    <property type="nucleotide sequence ID" value="NZ_WJXZ01000014.1"/>
</dbReference>
<accession>A0A7K0EUA6</accession>
<evidence type="ECO:0000313" key="2">
    <source>
        <dbReference type="EMBL" id="MRS65339.1"/>
    </source>
</evidence>
<organism evidence="2 3">
    <name type="scientific">Larkinella terrae</name>
    <dbReference type="NCBI Taxonomy" id="2025311"/>
    <lineage>
        <taxon>Bacteria</taxon>
        <taxon>Pseudomonadati</taxon>
        <taxon>Bacteroidota</taxon>
        <taxon>Cytophagia</taxon>
        <taxon>Cytophagales</taxon>
        <taxon>Spirosomataceae</taxon>
        <taxon>Larkinella</taxon>
    </lineage>
</organism>
<name>A0A7K0EUA6_9BACT</name>
<dbReference type="OrthoDB" id="9909413at2"/>
<dbReference type="EMBL" id="WJXZ01000014">
    <property type="protein sequence ID" value="MRS65339.1"/>
    <property type="molecule type" value="Genomic_DNA"/>
</dbReference>
<keyword evidence="1" id="KW-0732">Signal</keyword>
<keyword evidence="3" id="KW-1185">Reference proteome</keyword>
<dbReference type="AlphaFoldDB" id="A0A7K0EUA6"/>
<comment type="caution">
    <text evidence="2">The sequence shown here is derived from an EMBL/GenBank/DDBJ whole genome shotgun (WGS) entry which is preliminary data.</text>
</comment>
<protein>
    <submittedName>
        <fullName evidence="2">Uncharacterized protein</fullName>
    </submittedName>
</protein>
<evidence type="ECO:0000256" key="1">
    <source>
        <dbReference type="SAM" id="SignalP"/>
    </source>
</evidence>
<reference evidence="2 3" key="1">
    <citation type="journal article" date="2018" name="Antonie Van Leeuwenhoek">
        <title>Larkinella terrae sp. nov., isolated from soil on Jeju Island, South Korea.</title>
        <authorList>
            <person name="Ten L.N."/>
            <person name="Jeon J."/>
            <person name="Park S.J."/>
            <person name="Park S."/>
            <person name="Lee S.Y."/>
            <person name="Kim M.K."/>
            <person name="Jung H.Y."/>
        </authorList>
    </citation>
    <scope>NUCLEOTIDE SEQUENCE [LARGE SCALE GENOMIC DNA]</scope>
    <source>
        <strain evidence="2 3">KCTC 52001</strain>
    </source>
</reference>
<evidence type="ECO:0000313" key="3">
    <source>
        <dbReference type="Proteomes" id="UP000441754"/>
    </source>
</evidence>
<feature type="signal peptide" evidence="1">
    <location>
        <begin position="1"/>
        <end position="18"/>
    </location>
</feature>
<sequence length="143" mass="16131">MKRIKLFLLFALPLTSWAQVTSRAKDTTLVFKGEKVALNTFALLPPAPNIQWKTATRNFTTVQTFACITNLNSTESIRFFINGEEQPLEQNDFLTKHESCPNGYYFHRLVELTSVPTTLRLDARNVGGAETAYFVENASKAKP</sequence>
<proteinExistence type="predicted"/>